<organism evidence="1 2">
    <name type="scientific">Talaromyces stipitatus (strain ATCC 10500 / CBS 375.48 / QM 6759 / NRRL 1006)</name>
    <name type="common">Penicillium stipitatum</name>
    <dbReference type="NCBI Taxonomy" id="441959"/>
    <lineage>
        <taxon>Eukaryota</taxon>
        <taxon>Fungi</taxon>
        <taxon>Dikarya</taxon>
        <taxon>Ascomycota</taxon>
        <taxon>Pezizomycotina</taxon>
        <taxon>Eurotiomycetes</taxon>
        <taxon>Eurotiomycetidae</taxon>
        <taxon>Eurotiales</taxon>
        <taxon>Trichocomaceae</taxon>
        <taxon>Talaromyces</taxon>
        <taxon>Talaromyces sect. Talaromyces</taxon>
    </lineage>
</organism>
<dbReference type="VEuPathDB" id="FungiDB:TSTA_008280"/>
<dbReference type="PhylomeDB" id="B8MV76"/>
<keyword evidence="1" id="KW-0695">RNA-directed DNA polymerase</keyword>
<dbReference type="EMBL" id="EQ962662">
    <property type="protein sequence ID" value="EED11532.1"/>
    <property type="molecule type" value="Genomic_DNA"/>
</dbReference>
<dbReference type="GeneID" id="8110161"/>
<gene>
    <name evidence="1" type="ORF">TSTA_008280</name>
</gene>
<keyword evidence="1" id="KW-0548">Nucleotidyltransferase</keyword>
<reference evidence="2" key="1">
    <citation type="journal article" date="2015" name="Genome Announc.">
        <title>Genome sequence of the AIDS-associated pathogen Penicillium marneffei (ATCC18224) and its near taxonomic relative Talaromyces stipitatus (ATCC10500).</title>
        <authorList>
            <person name="Nierman W.C."/>
            <person name="Fedorova-Abrams N.D."/>
            <person name="Andrianopoulos A."/>
        </authorList>
    </citation>
    <scope>NUCLEOTIDE SEQUENCE [LARGE SCALE GENOMIC DNA]</scope>
    <source>
        <strain evidence="2">ATCC 10500 / CBS 375.48 / QM 6759 / NRRL 1006</strain>
    </source>
</reference>
<dbReference type="GO" id="GO:0003964">
    <property type="term" value="F:RNA-directed DNA polymerase activity"/>
    <property type="evidence" value="ECO:0007669"/>
    <property type="project" value="UniProtKB-KW"/>
</dbReference>
<evidence type="ECO:0000313" key="2">
    <source>
        <dbReference type="Proteomes" id="UP000001745"/>
    </source>
</evidence>
<dbReference type="OrthoDB" id="4226558at2759"/>
<dbReference type="RefSeq" id="XP_002488713.1">
    <property type="nucleotide sequence ID" value="XM_002488668.1"/>
</dbReference>
<dbReference type="eggNOG" id="KOG1075">
    <property type="taxonomic scope" value="Eukaryota"/>
</dbReference>
<dbReference type="Proteomes" id="UP000001745">
    <property type="component" value="Unassembled WGS sequence"/>
</dbReference>
<dbReference type="PANTHER" id="PTHR33481">
    <property type="entry name" value="REVERSE TRANSCRIPTASE"/>
    <property type="match status" value="1"/>
</dbReference>
<keyword evidence="1" id="KW-0808">Transferase</keyword>
<dbReference type="STRING" id="441959.B8MV76"/>
<accession>B8MV76</accession>
<dbReference type="HOGENOM" id="CLU_612775_0_0_1"/>
<protein>
    <submittedName>
        <fullName evidence="1">Reverse transcriptase, putative</fullName>
    </submittedName>
</protein>
<name>B8MV76_TALSN</name>
<dbReference type="PANTHER" id="PTHR33481:SF1">
    <property type="entry name" value="ENDONUCLEASE_EXONUCLEASE_PHOSPHATASE DOMAIN-CONTAINING PROTEIN-RELATED"/>
    <property type="match status" value="1"/>
</dbReference>
<proteinExistence type="predicted"/>
<keyword evidence="2" id="KW-1185">Reference proteome</keyword>
<sequence>MKRRTNQLARDLHRQRIEEATESIDGFLRITRWVRNRGIPRTAFTPTLHYNDTNYTAPNEKAALFREVLHPEPLEIDLSDIGPQYRYPKPYEMPPITLDEVRTTVNNMKPNKAPRPDGIPNLALQRLPPTVESYLVNLFNACLCQQYCPDHFRRSTTVILRKPDKPDYSDPKAYRPIALLSTIGKALELVVERGERTHAFKFATAKYHLTHFWRKHQLVPKPKGRLDVPLTIKVVEINPWDSIEYLHVQLDAHLTGGAHVRQMRKKAAKLVAGLSSIAGSTWGTPLVYLRKMYTAVLQPQIMYACSTWYVCGGRGFVGAQRVAEQAVQSIPYQALYRISGAFKRTLRQASKLCLHVPPAEITLARVAEEACLQIMTSPLRPTLHSVRGQAHRNGPYTSPLHRLETAINCKLGRGTCQHIETIHPFIDSPEMRIDDTRKEAIRPSRHP</sequence>
<dbReference type="AlphaFoldDB" id="B8MV76"/>
<dbReference type="InParanoid" id="B8MV76"/>
<evidence type="ECO:0000313" key="1">
    <source>
        <dbReference type="EMBL" id="EED11532.1"/>
    </source>
</evidence>